<protein>
    <submittedName>
        <fullName evidence="4">DUF3413 domain-containing protein</fullName>
    </submittedName>
</protein>
<dbReference type="EMBL" id="JAEMNX010000012">
    <property type="protein sequence ID" value="MBJ7538352.1"/>
    <property type="molecule type" value="Genomic_DNA"/>
</dbReference>
<evidence type="ECO:0000259" key="2">
    <source>
        <dbReference type="Pfam" id="PF00884"/>
    </source>
</evidence>
<feature type="domain" description="Inner membrane protein YejM N-terminal" evidence="3">
    <location>
        <begin position="11"/>
        <end position="239"/>
    </location>
</feature>
<evidence type="ECO:0000313" key="5">
    <source>
        <dbReference type="Proteomes" id="UP000628710"/>
    </source>
</evidence>
<dbReference type="InterPro" id="IPR000917">
    <property type="entry name" value="Sulfatase_N"/>
</dbReference>
<feature type="transmembrane region" description="Helical" evidence="1">
    <location>
        <begin position="122"/>
        <end position="146"/>
    </location>
</feature>
<organism evidence="4 5">
    <name type="scientific">Marinomonas transparens</name>
    <dbReference type="NCBI Taxonomy" id="2795388"/>
    <lineage>
        <taxon>Bacteria</taxon>
        <taxon>Pseudomonadati</taxon>
        <taxon>Pseudomonadota</taxon>
        <taxon>Gammaproteobacteria</taxon>
        <taxon>Oceanospirillales</taxon>
        <taxon>Oceanospirillaceae</taxon>
        <taxon>Marinomonas</taxon>
    </lineage>
</organism>
<keyword evidence="1" id="KW-1133">Transmembrane helix</keyword>
<dbReference type="PIRSF" id="PIRSF004950">
    <property type="entry name" value="Mmb_sulf_HI0842"/>
    <property type="match status" value="1"/>
</dbReference>
<dbReference type="Pfam" id="PF11893">
    <property type="entry name" value="DUF3413"/>
    <property type="match status" value="1"/>
</dbReference>
<keyword evidence="5" id="KW-1185">Reference proteome</keyword>
<dbReference type="AlphaFoldDB" id="A0A934JU55"/>
<feature type="domain" description="Sulfatase N-terminal" evidence="2">
    <location>
        <begin position="248"/>
        <end position="525"/>
    </location>
</feature>
<dbReference type="SUPFAM" id="SSF53649">
    <property type="entry name" value="Alkaline phosphatase-like"/>
    <property type="match status" value="1"/>
</dbReference>
<dbReference type="PANTHER" id="PTHR43751:SF3">
    <property type="entry name" value="SULFATASE N-TERMINAL DOMAIN-CONTAINING PROTEIN"/>
    <property type="match status" value="1"/>
</dbReference>
<evidence type="ECO:0000259" key="3">
    <source>
        <dbReference type="Pfam" id="PF11893"/>
    </source>
</evidence>
<gene>
    <name evidence="4" type="ORF">I8J31_11775</name>
</gene>
<dbReference type="CDD" id="cd16148">
    <property type="entry name" value="sulfatase_like"/>
    <property type="match status" value="1"/>
</dbReference>
<dbReference type="Pfam" id="PF00884">
    <property type="entry name" value="Sulfatase"/>
    <property type="match status" value="1"/>
</dbReference>
<evidence type="ECO:0000256" key="1">
    <source>
        <dbReference type="SAM" id="Phobius"/>
    </source>
</evidence>
<dbReference type="InterPro" id="IPR024588">
    <property type="entry name" value="YejM_N"/>
</dbReference>
<feature type="transmembrane region" description="Helical" evidence="1">
    <location>
        <begin position="77"/>
        <end position="102"/>
    </location>
</feature>
<dbReference type="InterPro" id="IPR052701">
    <property type="entry name" value="GAG_Ulvan_Degrading_Sulfatases"/>
</dbReference>
<proteinExistence type="predicted"/>
<feature type="transmembrane region" description="Helical" evidence="1">
    <location>
        <begin position="42"/>
        <end position="70"/>
    </location>
</feature>
<feature type="transmembrane region" description="Helical" evidence="1">
    <location>
        <begin position="7"/>
        <end position="30"/>
    </location>
</feature>
<keyword evidence="1" id="KW-0472">Membrane</keyword>
<sequence>MTIKGRLFTYSWFLLINIIIVTLIGLRYFYFLPDTPFEFLEVSFIALSLFSQMALLSFIIYFCTLPIIIFPNYLFRVLVALVATISITVLVVDTFVFSQYRFHLNQVVLKLVLSGDVVDFTFSSYVMLFAFLAAVFFFQHYLLLVLEHRPWFVRKKIGRKFLALAICSFFLSNFLHIWAAANVYQPIMLVKSYLPLFQPATANRFMAKHGLIDEEALARQKTLSTKNKSNLNYPLKQLEVNNQIKPINILFLVVDSWRYDAFNPENTPNLWDYAQKGKVYGNHISTGNATRTGIFGLFYGLPGTYWQSVFLNRRSPVFMDRLQELNYQIGTFTSASLTNPEFNQTIFSKVPNIRLRSQGDSPAQRDANLTEDWVKWYRARDLSQPSFSFLFYDAPHGYDFPEGYSKKYEPMLETLNYLTLNNDTNPVPFMNRYKTSVRYVDDLAKKVFDEIKLAGDENNTLIVITGDHAQEINDNKLNYWGHNSNFTAAQVHVPFALVGPKITPNLLGEKTKFTSHEDVVPTIMKNYLGVSTGIEQYSTGVDLLSTVKEDRDWVMSSSYSAYSMITKESILEVKPSGQYQLMDLTNRSIDGKEPNFSYLKDVLERISRFNQ</sequence>
<dbReference type="InterPro" id="IPR012159">
    <property type="entry name" value="YejM-like"/>
</dbReference>
<dbReference type="InterPro" id="IPR017850">
    <property type="entry name" value="Alkaline_phosphatase_core_sf"/>
</dbReference>
<dbReference type="RefSeq" id="WP_199468761.1">
    <property type="nucleotide sequence ID" value="NZ_JAEMNX010000012.1"/>
</dbReference>
<name>A0A934JU55_9GAMM</name>
<accession>A0A934JU55</accession>
<evidence type="ECO:0000313" key="4">
    <source>
        <dbReference type="EMBL" id="MBJ7538352.1"/>
    </source>
</evidence>
<dbReference type="Gene3D" id="3.40.720.10">
    <property type="entry name" value="Alkaline Phosphatase, subunit A"/>
    <property type="match status" value="1"/>
</dbReference>
<dbReference type="Proteomes" id="UP000628710">
    <property type="component" value="Unassembled WGS sequence"/>
</dbReference>
<reference evidence="4" key="1">
    <citation type="submission" date="2020-12" db="EMBL/GenBank/DDBJ databases">
        <title>Marinomonas arctica sp. nov., a psychrotolerant bacterium isolated from the Arctic.</title>
        <authorList>
            <person name="Zhang Y."/>
        </authorList>
    </citation>
    <scope>NUCLEOTIDE SEQUENCE</scope>
    <source>
        <strain evidence="4">C1424</strain>
    </source>
</reference>
<keyword evidence="1" id="KW-0812">Transmembrane</keyword>
<dbReference type="PANTHER" id="PTHR43751">
    <property type="entry name" value="SULFATASE"/>
    <property type="match status" value="1"/>
</dbReference>
<feature type="transmembrane region" description="Helical" evidence="1">
    <location>
        <begin position="161"/>
        <end position="181"/>
    </location>
</feature>
<comment type="caution">
    <text evidence="4">The sequence shown here is derived from an EMBL/GenBank/DDBJ whole genome shotgun (WGS) entry which is preliminary data.</text>
</comment>